<keyword evidence="6" id="KW-1185">Reference proteome</keyword>
<dbReference type="PANTHER" id="PTHR20961:SF124">
    <property type="entry name" value="GLYCOSYLTRANSFERASE"/>
    <property type="match status" value="1"/>
</dbReference>
<organism evidence="5 6">
    <name type="scientific">Acrasis kona</name>
    <dbReference type="NCBI Taxonomy" id="1008807"/>
    <lineage>
        <taxon>Eukaryota</taxon>
        <taxon>Discoba</taxon>
        <taxon>Heterolobosea</taxon>
        <taxon>Tetramitia</taxon>
        <taxon>Eutetramitia</taxon>
        <taxon>Acrasidae</taxon>
        <taxon>Acrasis</taxon>
    </lineage>
</organism>
<dbReference type="InterPro" id="IPR049625">
    <property type="entry name" value="Glyco_transf_61_cat"/>
</dbReference>
<dbReference type="EMBL" id="JAOPGA020000979">
    <property type="protein sequence ID" value="KAL0483715.1"/>
    <property type="molecule type" value="Genomic_DNA"/>
</dbReference>
<dbReference type="InterPro" id="IPR007657">
    <property type="entry name" value="Glycosyltransferase_61"/>
</dbReference>
<evidence type="ECO:0000256" key="3">
    <source>
        <dbReference type="ARBA" id="ARBA00023180"/>
    </source>
</evidence>
<evidence type="ECO:0000259" key="4">
    <source>
        <dbReference type="Pfam" id="PF04577"/>
    </source>
</evidence>
<protein>
    <recommendedName>
        <fullName evidence="4">Glycosyltransferase 61 catalytic domain-containing protein</fullName>
    </recommendedName>
</protein>
<dbReference type="GO" id="GO:0016757">
    <property type="term" value="F:glycosyltransferase activity"/>
    <property type="evidence" value="ECO:0007669"/>
    <property type="project" value="UniProtKB-KW"/>
</dbReference>
<comment type="caution">
    <text evidence="5">The sequence shown here is derived from an EMBL/GenBank/DDBJ whole genome shotgun (WGS) entry which is preliminary data.</text>
</comment>
<feature type="domain" description="Glycosyltransferase 61 catalytic" evidence="4">
    <location>
        <begin position="306"/>
        <end position="394"/>
    </location>
</feature>
<dbReference type="Proteomes" id="UP001431209">
    <property type="component" value="Unassembled WGS sequence"/>
</dbReference>
<gene>
    <name evidence="5" type="ORF">AKO1_013966</name>
</gene>
<keyword evidence="2" id="KW-0808">Transferase</keyword>
<keyword evidence="1" id="KW-0328">Glycosyltransferase</keyword>
<name>A0AAW2Z2X2_9EUKA</name>
<keyword evidence="3" id="KW-0325">Glycoprotein</keyword>
<sequence>MKRPLKFFLAAVLVLHVILGIYFVSKYDINISSLHLDNLEVLNEERLIDSFDSSITCWETNINGEWQENKVVSLYSNYPRYCKIDNFCIKQEGHSRSIELFVTNNSRIQHEGLRSIPLTSVFAPPYVNPASIDNFVIYNVDDVTMNKKSFVISKRNLQSTFNFDTFDGSLSTISTIKYGSNIYHNIYEIYFRLFNMAEEQKLTLGEINNLHNYMIHPTVSAFIPNYNIIDYPRFKPGNLMKHWNPLTFEGTHKRACFKKAFVGNSATHSYEAFEDYQDYDFKSNKNAKQAHAKYSTSVLKSCGLKDATLNHTQHKRPQLLFIQRLTNRYVINQREIDLLLQKINQTGLIDVKKVAFENMDYCQQLLIVHEATILVGVTGAGLLHQIYMTKGSIIMPAYGFTNNEPLPRHWEVFCDLYDQVYMPIQSRDKQIYVDQRFANAKAHRHHVRIDPEQFVSLLVDAMTKGVHKNMNQANINKLIVDLKKIKL</sequence>
<evidence type="ECO:0000256" key="1">
    <source>
        <dbReference type="ARBA" id="ARBA00022676"/>
    </source>
</evidence>
<evidence type="ECO:0000313" key="6">
    <source>
        <dbReference type="Proteomes" id="UP001431209"/>
    </source>
</evidence>
<dbReference type="PANTHER" id="PTHR20961">
    <property type="entry name" value="GLYCOSYLTRANSFERASE"/>
    <property type="match status" value="1"/>
</dbReference>
<evidence type="ECO:0000256" key="2">
    <source>
        <dbReference type="ARBA" id="ARBA00022679"/>
    </source>
</evidence>
<reference evidence="5 6" key="1">
    <citation type="submission" date="2024-03" db="EMBL/GenBank/DDBJ databases">
        <title>The Acrasis kona genome and developmental transcriptomes reveal deep origins of eukaryotic multicellular pathways.</title>
        <authorList>
            <person name="Sheikh S."/>
            <person name="Fu C.-J."/>
            <person name="Brown M.W."/>
            <person name="Baldauf S.L."/>
        </authorList>
    </citation>
    <scope>NUCLEOTIDE SEQUENCE [LARGE SCALE GENOMIC DNA]</scope>
    <source>
        <strain evidence="5 6">ATCC MYA-3509</strain>
    </source>
</reference>
<dbReference type="Pfam" id="PF04577">
    <property type="entry name" value="Glyco_transf_61"/>
    <property type="match status" value="1"/>
</dbReference>
<proteinExistence type="predicted"/>
<accession>A0AAW2Z2X2</accession>
<evidence type="ECO:0000313" key="5">
    <source>
        <dbReference type="EMBL" id="KAL0483715.1"/>
    </source>
</evidence>
<dbReference type="AlphaFoldDB" id="A0AAW2Z2X2"/>